<feature type="region of interest" description="Disordered" evidence="1">
    <location>
        <begin position="41"/>
        <end position="69"/>
    </location>
</feature>
<dbReference type="InterPro" id="IPR019039">
    <property type="entry name" value="T4-Rnl1-like_N"/>
</dbReference>
<dbReference type="Proteomes" id="UP000078595">
    <property type="component" value="Chromosome 6"/>
</dbReference>
<feature type="region of interest" description="Disordered" evidence="1">
    <location>
        <begin position="835"/>
        <end position="855"/>
    </location>
</feature>
<evidence type="ECO:0008006" key="7">
    <source>
        <dbReference type="Google" id="ProtNLM"/>
    </source>
</evidence>
<dbReference type="Pfam" id="PF08302">
    <property type="entry name" value="tRNA_lig_CPD"/>
    <property type="match status" value="1"/>
</dbReference>
<reference evidence="5" key="2">
    <citation type="submission" date="2024-02" db="EMBL/GenBank/DDBJ databases">
        <title>Comparative genomics of Cryptococcus and Kwoniella reveals pathogenesis evolution and contrasting modes of karyotype evolution via chromosome fusion or intercentromeric recombination.</title>
        <authorList>
            <person name="Coelho M.A."/>
            <person name="David-Palma M."/>
            <person name="Shea T."/>
            <person name="Bowers K."/>
            <person name="McGinley-Smith S."/>
            <person name="Mohammad A.W."/>
            <person name="Gnirke A."/>
            <person name="Yurkov A.M."/>
            <person name="Nowrousian M."/>
            <person name="Sun S."/>
            <person name="Cuomo C.A."/>
            <person name="Heitman J."/>
        </authorList>
    </citation>
    <scope>NUCLEOTIDE SEQUENCE</scope>
    <source>
        <strain evidence="5">CBS 10117</strain>
    </source>
</reference>
<feature type="compositionally biased region" description="Low complexity" evidence="1">
    <location>
        <begin position="44"/>
        <end position="61"/>
    </location>
</feature>
<dbReference type="Pfam" id="PF08303">
    <property type="entry name" value="tRNA_lig_kinase"/>
    <property type="match status" value="1"/>
</dbReference>
<dbReference type="GO" id="GO:0005634">
    <property type="term" value="C:nucleus"/>
    <property type="evidence" value="ECO:0007669"/>
    <property type="project" value="TreeGrafter"/>
</dbReference>
<dbReference type="GO" id="GO:0006388">
    <property type="term" value="P:tRNA splicing, via endonucleolytic cleavage and ligation"/>
    <property type="evidence" value="ECO:0007669"/>
    <property type="project" value="InterPro"/>
</dbReference>
<evidence type="ECO:0000313" key="6">
    <source>
        <dbReference type="Proteomes" id="UP000078595"/>
    </source>
</evidence>
<evidence type="ECO:0000313" key="5">
    <source>
        <dbReference type="EMBL" id="WWC62692.1"/>
    </source>
</evidence>
<dbReference type="PANTHER" id="PTHR32004">
    <property type="entry name" value="TRNA LIGASE"/>
    <property type="match status" value="1"/>
</dbReference>
<name>A0AAJ8MIV6_9TREE</name>
<dbReference type="InterPro" id="IPR015965">
    <property type="entry name" value="tRNA_lig_PDEase"/>
</dbReference>
<dbReference type="RefSeq" id="XP_065825196.1">
    <property type="nucleotide sequence ID" value="XM_065969124.1"/>
</dbReference>
<keyword evidence="6" id="KW-1185">Reference proteome</keyword>
<dbReference type="EMBL" id="CP144535">
    <property type="protein sequence ID" value="WWC62692.1"/>
    <property type="molecule type" value="Genomic_DNA"/>
</dbReference>
<evidence type="ECO:0000259" key="4">
    <source>
        <dbReference type="Pfam" id="PF09511"/>
    </source>
</evidence>
<feature type="compositionally biased region" description="Acidic residues" evidence="1">
    <location>
        <begin position="843"/>
        <end position="855"/>
    </location>
</feature>
<organism evidence="5 6">
    <name type="scientific">Kwoniella dejecticola CBS 10117</name>
    <dbReference type="NCBI Taxonomy" id="1296121"/>
    <lineage>
        <taxon>Eukaryota</taxon>
        <taxon>Fungi</taxon>
        <taxon>Dikarya</taxon>
        <taxon>Basidiomycota</taxon>
        <taxon>Agaricomycotina</taxon>
        <taxon>Tremellomycetes</taxon>
        <taxon>Tremellales</taxon>
        <taxon>Cryptococcaceae</taxon>
        <taxon>Kwoniella</taxon>
    </lineage>
</organism>
<dbReference type="GO" id="GO:0005524">
    <property type="term" value="F:ATP binding"/>
    <property type="evidence" value="ECO:0007669"/>
    <property type="project" value="InterPro"/>
</dbReference>
<feature type="domain" description="tRNA ligase phosphodiesterase" evidence="2">
    <location>
        <begin position="686"/>
        <end position="902"/>
    </location>
</feature>
<evidence type="ECO:0000259" key="3">
    <source>
        <dbReference type="Pfam" id="PF08303"/>
    </source>
</evidence>
<proteinExistence type="predicted"/>
<protein>
    <recommendedName>
        <fullName evidence="7">tRNA ligase</fullName>
    </recommendedName>
</protein>
<dbReference type="PANTHER" id="PTHR32004:SF1">
    <property type="entry name" value="TRNA LIGASE"/>
    <property type="match status" value="1"/>
</dbReference>
<evidence type="ECO:0000259" key="2">
    <source>
        <dbReference type="Pfam" id="PF08302"/>
    </source>
</evidence>
<dbReference type="AlphaFoldDB" id="A0AAJ8MIV6"/>
<dbReference type="Gene3D" id="3.40.50.300">
    <property type="entry name" value="P-loop containing nucleotide triphosphate hydrolases"/>
    <property type="match status" value="1"/>
</dbReference>
<dbReference type="GeneID" id="28968962"/>
<feature type="domain" description="tRNA ligase kinase" evidence="3">
    <location>
        <begin position="506"/>
        <end position="650"/>
    </location>
</feature>
<dbReference type="InterPro" id="IPR015966">
    <property type="entry name" value="tRNA_lig_kin_fungi"/>
</dbReference>
<evidence type="ECO:0000256" key="1">
    <source>
        <dbReference type="SAM" id="MobiDB-lite"/>
    </source>
</evidence>
<dbReference type="KEGG" id="kdj:28968962"/>
<feature type="domain" description="T4 RNA ligase 1-like N-terminal" evidence="4">
    <location>
        <begin position="93"/>
        <end position="392"/>
    </location>
</feature>
<reference evidence="5" key="1">
    <citation type="submission" date="2013-07" db="EMBL/GenBank/DDBJ databases">
        <authorList>
            <consortium name="The Broad Institute Genome Sequencing Platform"/>
            <person name="Cuomo C."/>
            <person name="Litvintseva A."/>
            <person name="Chen Y."/>
            <person name="Heitman J."/>
            <person name="Sun S."/>
            <person name="Springer D."/>
            <person name="Dromer F."/>
            <person name="Young S.K."/>
            <person name="Zeng Q."/>
            <person name="Gargeya S."/>
            <person name="Fitzgerald M."/>
            <person name="Abouelleil A."/>
            <person name="Alvarado L."/>
            <person name="Berlin A.M."/>
            <person name="Chapman S.B."/>
            <person name="Dewar J."/>
            <person name="Goldberg J."/>
            <person name="Griggs A."/>
            <person name="Gujja S."/>
            <person name="Hansen M."/>
            <person name="Howarth C."/>
            <person name="Imamovic A."/>
            <person name="Larimer J."/>
            <person name="McCowan C."/>
            <person name="Murphy C."/>
            <person name="Pearson M."/>
            <person name="Priest M."/>
            <person name="Roberts A."/>
            <person name="Saif S."/>
            <person name="Shea T."/>
            <person name="Sykes S."/>
            <person name="Wortman J."/>
            <person name="Nusbaum C."/>
            <person name="Birren B."/>
        </authorList>
    </citation>
    <scope>NUCLEOTIDE SEQUENCE</scope>
    <source>
        <strain evidence="5">CBS 10117</strain>
    </source>
</reference>
<gene>
    <name evidence="5" type="ORF">I303_105289</name>
</gene>
<dbReference type="GO" id="GO:0003972">
    <property type="term" value="F:RNA ligase (ATP) activity"/>
    <property type="evidence" value="ECO:0007669"/>
    <property type="project" value="InterPro"/>
</dbReference>
<dbReference type="Pfam" id="PF09511">
    <property type="entry name" value="RNA_lig_T4_1"/>
    <property type="match status" value="1"/>
</dbReference>
<accession>A0AAJ8MIV6</accession>
<sequence length="934" mass="104656">MTAEKHPESVPALMSALRDLRDTNPKAIRANVHIYPASLYANNGESSKTGASSSSASVPGTSEEDGLRDRRITSWKMTEHMYFSSQNPFPTLARGLFTEEVSNDDASFKQTPEQAKAGELQGTRDRIVARGYDKFFNIDEVAWTSWSAMKVHTEPPYHLTLKSNGCLILISALSPTHLVVASKHSLGTTTETQEQQVTNGLANLTVNDTPNKIEVKAEVKAQKAEHEEARAHAAVGREWVKKTLTAKGKTEAELAKKLWNEKMTAVLELCDDSFEEHVIATPAHWTGLHLHGLNHNTPHFSTSSPAEVTAFAEEFGFIQTKYVELQTLHEVKSFTDEVAKTGSWEGDMIEGFVVRCKVKAQPDDGRSHERSKPPYRSGAPFFFKVKFDEPYYMYRQWREITRILLPLLEKTEPEDIAAIWKKVRAKTKRPEVGVYAEWVGKMIETEPHLFDNYDKGVVRVRERFLQWIETDEGKRLWDEARFDKSTKILGENREQVGKEGLPKKYLIIPIAVPGCGKTLIGVALSRLFGFGHTQSDDVTTKRTAPTFIKNITALLQKEDVVYADRNNHIHKHYDELAAIASSKPMQKYDLRLVGIVWDISSQPYHRLLRVCSERVVSRGDNHQTLRPDPTVDAEHEAVVGQFLRNFTSPDPASFECLIDVQVLDSPKEALLKITNGLVPILGLPRPSEEALDKALEEAVEYRISTPYHAVAKVGKPVRYFGLAPEIDLAQVVESILTSIKDETVKVSAKEVFEAIKGGNRITAKPHITLSHEKNVSTEAEELAVAGKVEEIGPQRQLWDRCRKLAEMKYSILFKFDIQHLIWDNRLMTLSINNLRPVTNPDDKDQESEEAEDDVGLDSVVPQDVKDVLHITVGTASEEVSAFESRGLLSAFNGNAKQTEIADQGQVDAVVEGGGPVRWVLVQDLQGEGRVKGMY</sequence>
<dbReference type="InterPro" id="IPR027417">
    <property type="entry name" value="P-loop_NTPase"/>
</dbReference>